<reference evidence="2" key="1">
    <citation type="submission" date="2022-11" db="EMBL/GenBank/DDBJ databases">
        <title>Isolation and characterization of PLA-degrading bacterium Massilia sp. from Antarctic soil.</title>
        <authorList>
            <person name="Sato K."/>
            <person name="Gomez-Fuentes C."/>
            <person name="Ahmad S.A."/>
            <person name="Zulkharnain A."/>
        </authorList>
    </citation>
    <scope>NUCLEOTIDE SEQUENCE</scope>
    <source>
        <strain evidence="2">N-3</strain>
    </source>
</reference>
<comment type="similarity">
    <text evidence="1">Belongs to the bactofilin family.</text>
</comment>
<dbReference type="PANTHER" id="PTHR35024:SF4">
    <property type="entry name" value="POLYMER-FORMING CYTOSKELETAL PROTEIN"/>
    <property type="match status" value="1"/>
</dbReference>
<evidence type="ECO:0000256" key="1">
    <source>
        <dbReference type="ARBA" id="ARBA00044755"/>
    </source>
</evidence>
<dbReference type="RefSeq" id="WP_281912874.1">
    <property type="nucleotide sequence ID" value="NZ_AP026966.1"/>
</dbReference>
<accession>A0ABM8C312</accession>
<dbReference type="EMBL" id="AP026966">
    <property type="protein sequence ID" value="BDT57575.1"/>
    <property type="molecule type" value="Genomic_DNA"/>
</dbReference>
<evidence type="ECO:0000313" key="2">
    <source>
        <dbReference type="EMBL" id="BDT57575.1"/>
    </source>
</evidence>
<gene>
    <name evidence="2" type="ORF">MasN3_10690</name>
</gene>
<sequence>MFGRQVKSEIDSLVGISARIEGDLCFTGGLRIDGEVHGNVVAAEGADSMLIVSEHARIEGEVRCASLVVNGYISGSVYSSELLELQPKGRIHGDVHYRLLEMHGGALVTGKLTHEPAGEPVFHLADAEPSLTAG</sequence>
<keyword evidence="3" id="KW-1185">Reference proteome</keyword>
<evidence type="ECO:0000313" key="3">
    <source>
        <dbReference type="Proteomes" id="UP001163336"/>
    </source>
</evidence>
<evidence type="ECO:0008006" key="4">
    <source>
        <dbReference type="Google" id="ProtNLM"/>
    </source>
</evidence>
<proteinExistence type="inferred from homology"/>
<dbReference type="Pfam" id="PF04519">
    <property type="entry name" value="Bactofilin"/>
    <property type="match status" value="1"/>
</dbReference>
<dbReference type="InterPro" id="IPR007607">
    <property type="entry name" value="BacA/B"/>
</dbReference>
<dbReference type="PANTHER" id="PTHR35024">
    <property type="entry name" value="HYPOTHETICAL CYTOSOLIC PROTEIN"/>
    <property type="match status" value="1"/>
</dbReference>
<dbReference type="Proteomes" id="UP001163336">
    <property type="component" value="Chromosome"/>
</dbReference>
<protein>
    <recommendedName>
        <fullName evidence="4">Cell shape determination protein CcmA</fullName>
    </recommendedName>
</protein>
<name>A0ABM8C312_9BURK</name>
<organism evidence="2 3">
    <name type="scientific">Massilia varians</name>
    <dbReference type="NCBI Taxonomy" id="457921"/>
    <lineage>
        <taxon>Bacteria</taxon>
        <taxon>Pseudomonadati</taxon>
        <taxon>Pseudomonadota</taxon>
        <taxon>Betaproteobacteria</taxon>
        <taxon>Burkholderiales</taxon>
        <taxon>Oxalobacteraceae</taxon>
        <taxon>Telluria group</taxon>
        <taxon>Massilia</taxon>
    </lineage>
</organism>